<keyword evidence="3" id="KW-0804">Transcription</keyword>
<evidence type="ECO:0000256" key="4">
    <source>
        <dbReference type="SAM" id="MobiDB-lite"/>
    </source>
</evidence>
<feature type="domain" description="HTH iclR-type" evidence="5">
    <location>
        <begin position="8"/>
        <end position="70"/>
    </location>
</feature>
<dbReference type="Gene3D" id="3.30.450.40">
    <property type="match status" value="1"/>
</dbReference>
<dbReference type="RefSeq" id="WP_281841010.1">
    <property type="nucleotide sequence ID" value="NZ_BROH01000001.1"/>
</dbReference>
<dbReference type="InterPro" id="IPR005471">
    <property type="entry name" value="Tscrpt_reg_IclR_N"/>
</dbReference>
<evidence type="ECO:0000256" key="3">
    <source>
        <dbReference type="ARBA" id="ARBA00023163"/>
    </source>
</evidence>
<keyword evidence="1" id="KW-0805">Transcription regulation</keyword>
<dbReference type="Pfam" id="PF09339">
    <property type="entry name" value="HTH_IclR"/>
    <property type="match status" value="1"/>
</dbReference>
<name>A0ABQ5LQ21_9RHOB</name>
<dbReference type="PANTHER" id="PTHR30136">
    <property type="entry name" value="HELIX-TURN-HELIX TRANSCRIPTIONAL REGULATOR, ICLR FAMILY"/>
    <property type="match status" value="1"/>
</dbReference>
<feature type="region of interest" description="Disordered" evidence="4">
    <location>
        <begin position="252"/>
        <end position="273"/>
    </location>
</feature>
<evidence type="ECO:0000313" key="7">
    <source>
        <dbReference type="EMBL" id="GKY87076.1"/>
    </source>
</evidence>
<gene>
    <name evidence="7" type="ORF">STA1M1_09450</name>
</gene>
<feature type="domain" description="IclR-ED" evidence="6">
    <location>
        <begin position="71"/>
        <end position="261"/>
    </location>
</feature>
<comment type="caution">
    <text evidence="7">The sequence shown here is derived from an EMBL/GenBank/DDBJ whole genome shotgun (WGS) entry which is preliminary data.</text>
</comment>
<proteinExistence type="predicted"/>
<dbReference type="PROSITE" id="PS51078">
    <property type="entry name" value="ICLR_ED"/>
    <property type="match status" value="1"/>
</dbReference>
<dbReference type="InterPro" id="IPR050707">
    <property type="entry name" value="HTH_MetabolicPath_Reg"/>
</dbReference>
<evidence type="ECO:0000256" key="1">
    <source>
        <dbReference type="ARBA" id="ARBA00023015"/>
    </source>
</evidence>
<dbReference type="PANTHER" id="PTHR30136:SF8">
    <property type="entry name" value="TRANSCRIPTIONAL REGULATORY PROTEIN"/>
    <property type="match status" value="1"/>
</dbReference>
<dbReference type="SMART" id="SM00346">
    <property type="entry name" value="HTH_ICLR"/>
    <property type="match status" value="1"/>
</dbReference>
<organism evidence="7 8">
    <name type="scientific">Sinisalibacter aestuarii</name>
    <dbReference type="NCBI Taxonomy" id="2949426"/>
    <lineage>
        <taxon>Bacteria</taxon>
        <taxon>Pseudomonadati</taxon>
        <taxon>Pseudomonadota</taxon>
        <taxon>Alphaproteobacteria</taxon>
        <taxon>Rhodobacterales</taxon>
        <taxon>Roseobacteraceae</taxon>
        <taxon>Sinisalibacter</taxon>
    </lineage>
</organism>
<keyword evidence="2" id="KW-0238">DNA-binding</keyword>
<protein>
    <submittedName>
        <fullName evidence="7">IclR family transcriptional regulator</fullName>
    </submittedName>
</protein>
<evidence type="ECO:0000259" key="5">
    <source>
        <dbReference type="PROSITE" id="PS51077"/>
    </source>
</evidence>
<evidence type="ECO:0000259" key="6">
    <source>
        <dbReference type="PROSITE" id="PS51078"/>
    </source>
</evidence>
<keyword evidence="8" id="KW-1185">Reference proteome</keyword>
<reference evidence="7" key="1">
    <citation type="journal article" date="2023" name="Int. J. Syst. Evol. Microbiol.">
        <title>Sinisalibacter aestuarii sp. nov., isolated from estuarine sediment of the Arakawa River.</title>
        <authorList>
            <person name="Arafat S.T."/>
            <person name="Hirano S."/>
            <person name="Sato A."/>
            <person name="Takeuchi K."/>
            <person name="Yasuda T."/>
            <person name="Terahara T."/>
            <person name="Hamada M."/>
            <person name="Kobayashi T."/>
        </authorList>
    </citation>
    <scope>NUCLEOTIDE SEQUENCE</scope>
    <source>
        <strain evidence="7">B-399</strain>
    </source>
</reference>
<dbReference type="InterPro" id="IPR036390">
    <property type="entry name" value="WH_DNA-bd_sf"/>
</dbReference>
<sequence length="273" mass="28786">MSQRARGIQSVQVSGRILRALTKANKPMMLKELAIAADLVPAQCHAYLTSLKNVGLVHQDHMTGHYRTGPFALRLGIGWIKSSPLASAALAELKALTDELGVISLIAVWGNLGPTIVSVNASVSLPSLNIRQGTVYSVTGTATGHVFAACGSFPTMEEQIAKGLDRSSRSRGIGSFVTREDLDEVLKITRARGYATAVDRPIPGISAAAAPIFDAHGKLVFVAALIGRSDETSVAEDSIAVTRLLSVTRKLSAGQHKATEPAEGADINTVEHS</sequence>
<dbReference type="Pfam" id="PF01614">
    <property type="entry name" value="IclR_C"/>
    <property type="match status" value="1"/>
</dbReference>
<evidence type="ECO:0000313" key="8">
    <source>
        <dbReference type="Proteomes" id="UP001144205"/>
    </source>
</evidence>
<dbReference type="InterPro" id="IPR036388">
    <property type="entry name" value="WH-like_DNA-bd_sf"/>
</dbReference>
<dbReference type="InterPro" id="IPR029016">
    <property type="entry name" value="GAF-like_dom_sf"/>
</dbReference>
<accession>A0ABQ5LQ21</accession>
<dbReference type="InterPro" id="IPR014757">
    <property type="entry name" value="Tscrpt_reg_IclR_C"/>
</dbReference>
<evidence type="ECO:0000256" key="2">
    <source>
        <dbReference type="ARBA" id="ARBA00023125"/>
    </source>
</evidence>
<dbReference type="SUPFAM" id="SSF46785">
    <property type="entry name" value="Winged helix' DNA-binding domain"/>
    <property type="match status" value="1"/>
</dbReference>
<dbReference type="EMBL" id="BROH01000001">
    <property type="protein sequence ID" value="GKY87076.1"/>
    <property type="molecule type" value="Genomic_DNA"/>
</dbReference>
<dbReference type="PROSITE" id="PS51077">
    <property type="entry name" value="HTH_ICLR"/>
    <property type="match status" value="1"/>
</dbReference>
<dbReference type="Gene3D" id="1.10.10.10">
    <property type="entry name" value="Winged helix-like DNA-binding domain superfamily/Winged helix DNA-binding domain"/>
    <property type="match status" value="1"/>
</dbReference>
<dbReference type="Proteomes" id="UP001144205">
    <property type="component" value="Unassembled WGS sequence"/>
</dbReference>
<dbReference type="SUPFAM" id="SSF55781">
    <property type="entry name" value="GAF domain-like"/>
    <property type="match status" value="1"/>
</dbReference>